<evidence type="ECO:0000313" key="2">
    <source>
        <dbReference type="EMBL" id="RKP22614.1"/>
    </source>
</evidence>
<dbReference type="Proteomes" id="UP000278143">
    <property type="component" value="Unassembled WGS sequence"/>
</dbReference>
<evidence type="ECO:0000256" key="1">
    <source>
        <dbReference type="SAM" id="SignalP"/>
    </source>
</evidence>
<reference evidence="3" key="2">
    <citation type="submission" date="2018-07" db="EMBL/GenBank/DDBJ databases">
        <title>Leveraging single-cell genomics to expand the Fungal Tree of Life.</title>
        <authorList>
            <consortium name="DOE Joint Genome Institute"/>
            <person name="Ahrendt S.R."/>
            <person name="Quandt C.A."/>
            <person name="Ciobanu D."/>
            <person name="Clum A."/>
            <person name="Salamov A."/>
            <person name="Andreopoulos B."/>
            <person name="Cheng J.-F."/>
            <person name="Woyke T."/>
            <person name="Pelin A."/>
            <person name="Henrissat B."/>
            <person name="Reynolds N."/>
            <person name="Benny G.L."/>
            <person name="Smith M.E."/>
            <person name="James T.Y."/>
            <person name="Grigoriev I.V."/>
        </authorList>
    </citation>
    <scope>NUCLEOTIDE SEQUENCE</scope>
    <source>
        <strain evidence="3">Benny S71-1</strain>
    </source>
</reference>
<keyword evidence="4" id="KW-1185">Reference proteome</keyword>
<evidence type="ECO:0000313" key="4">
    <source>
        <dbReference type="Proteomes" id="UP000278143"/>
    </source>
</evidence>
<dbReference type="EMBL" id="KZ990718">
    <property type="protein sequence ID" value="RKP23749.1"/>
    <property type="molecule type" value="Genomic_DNA"/>
</dbReference>
<dbReference type="AlphaFoldDB" id="A0A4V1J142"/>
<reference evidence="4" key="1">
    <citation type="journal article" date="2018" name="Nat. Microbiol.">
        <title>Leveraging single-cell genomics to expand the fungal tree of life.</title>
        <authorList>
            <person name="Ahrendt S.R."/>
            <person name="Quandt C.A."/>
            <person name="Ciobanu D."/>
            <person name="Clum A."/>
            <person name="Salamov A."/>
            <person name="Andreopoulos B."/>
            <person name="Cheng J.F."/>
            <person name="Woyke T."/>
            <person name="Pelin A."/>
            <person name="Henrissat B."/>
            <person name="Reynolds N.K."/>
            <person name="Benny G.L."/>
            <person name="Smith M.E."/>
            <person name="James T.Y."/>
            <person name="Grigoriev I.V."/>
        </authorList>
    </citation>
    <scope>NUCLEOTIDE SEQUENCE [LARGE SCALE GENOMIC DNA]</scope>
    <source>
        <strain evidence="4">Benny S71-1</strain>
    </source>
</reference>
<sequence>MLGVLVSRNEVLLMAAILALLTNPSEERFQQQLEYRLNRQGRHWLESKVLSHATTAVHRRMNFRFCSLILTEPEVAYHFFGIFNYWIPLPKLIRRRRFDY</sequence>
<dbReference type="OrthoDB" id="5572427at2759"/>
<keyword evidence="1" id="KW-0732">Signal</keyword>
<proteinExistence type="predicted"/>
<feature type="signal peptide" evidence="1">
    <location>
        <begin position="1"/>
        <end position="27"/>
    </location>
</feature>
<protein>
    <submittedName>
        <fullName evidence="3">Uncharacterized protein</fullName>
    </submittedName>
</protein>
<feature type="chain" id="PRO_5036360050" evidence="1">
    <location>
        <begin position="28"/>
        <end position="100"/>
    </location>
</feature>
<accession>A0A4V1J142</accession>
<dbReference type="EMBL" id="KZ991897">
    <property type="protein sequence ID" value="RKP22614.1"/>
    <property type="molecule type" value="Genomic_DNA"/>
</dbReference>
<evidence type="ECO:0000313" key="3">
    <source>
        <dbReference type="EMBL" id="RKP23749.1"/>
    </source>
</evidence>
<gene>
    <name evidence="3" type="ORF">SYNPS1DRAFT_30496</name>
    <name evidence="2" type="ORF">SYNPS1DRAFT_31780</name>
</gene>
<name>A0A4V1J142_9FUNG</name>
<organism evidence="3 4">
    <name type="scientific">Syncephalis pseudoplumigaleata</name>
    <dbReference type="NCBI Taxonomy" id="1712513"/>
    <lineage>
        <taxon>Eukaryota</taxon>
        <taxon>Fungi</taxon>
        <taxon>Fungi incertae sedis</taxon>
        <taxon>Zoopagomycota</taxon>
        <taxon>Zoopagomycotina</taxon>
        <taxon>Zoopagomycetes</taxon>
        <taxon>Zoopagales</taxon>
        <taxon>Piptocephalidaceae</taxon>
        <taxon>Syncephalis</taxon>
    </lineage>
</organism>